<comment type="caution">
    <text evidence="4">The sequence shown here is derived from an EMBL/GenBank/DDBJ whole genome shotgun (WGS) entry which is preliminary data.</text>
</comment>
<evidence type="ECO:0000256" key="2">
    <source>
        <dbReference type="SAM" id="MobiDB-lite"/>
    </source>
</evidence>
<organism evidence="4 5">
    <name type="scientific">Roseburia hominis</name>
    <dbReference type="NCBI Taxonomy" id="301301"/>
    <lineage>
        <taxon>Bacteria</taxon>
        <taxon>Bacillati</taxon>
        <taxon>Bacillota</taxon>
        <taxon>Clostridia</taxon>
        <taxon>Lachnospirales</taxon>
        <taxon>Lachnospiraceae</taxon>
        <taxon>Roseburia</taxon>
    </lineage>
</organism>
<feature type="compositionally biased region" description="Polar residues" evidence="2">
    <location>
        <begin position="510"/>
        <end position="531"/>
    </location>
</feature>
<feature type="domain" description="G5" evidence="3">
    <location>
        <begin position="391"/>
        <end position="467"/>
    </location>
</feature>
<dbReference type="PANTHER" id="PTHR35788:SF1">
    <property type="entry name" value="EXPORTED PROTEIN"/>
    <property type="match status" value="1"/>
</dbReference>
<gene>
    <name evidence="4" type="ORF">DWX93_11160</name>
</gene>
<dbReference type="EMBL" id="QRVL01000009">
    <property type="protein sequence ID" value="RGS39497.1"/>
    <property type="molecule type" value="Genomic_DNA"/>
</dbReference>
<evidence type="ECO:0000259" key="3">
    <source>
        <dbReference type="SMART" id="SM01208"/>
    </source>
</evidence>
<proteinExistence type="predicted"/>
<dbReference type="InterPro" id="IPR007391">
    <property type="entry name" value="Vancomycin_resist_VanW"/>
</dbReference>
<dbReference type="Proteomes" id="UP000266172">
    <property type="component" value="Unassembled WGS sequence"/>
</dbReference>
<name>A0A395VAV6_9FIRM</name>
<protein>
    <recommendedName>
        <fullName evidence="3">G5 domain-containing protein</fullName>
    </recommendedName>
</protein>
<sequence>MLGKTGVSRAENRYFRGKNMKKGTGFLALFGGAVAVCALLAAPVSMRAQETETIEDGVYIGNIYVGGMTEEEAVSAVEAYVESADSAEMTLKTGDKSVSVTAAELGISFSNLNVVDEAMDVGRSGSLIKRYKDKKDLQQGDKVIALSLDVDSEAVASILSGKAAELNQKAVDNGLVRENGAFKIIKGEQGIEVNVEDSIAAIENYISSEWDGGNAEIELVAEVVEPRGSEEDLEQITDMMGSYTTNYKDSGQNRCDNISNATSKINGTLLYPGEEFSVYEAIGPLDAANGYELAGAYENGQTVESYGGGVCQVSTTLYNAVILAELEITQRSNHSMIVSYVKPSMDAAIAGDYKDLRFVNNQDIPIYIEGYTEGKNVTFKIYGHDTRPSNRVVTYESEVVSEQDPGTQYVATGDPAGYMKTAQGKHIGYVARLWKVVTVDGVEESREIFNKSTYKASPKIVNVGTASADPNVSAVIGAALATGDEATINAAVAPYAASAAAILNPAPVEQPSQEEQAITGTVDESQITGGE</sequence>
<dbReference type="InterPro" id="IPR052913">
    <property type="entry name" value="Glycopeptide_resist_protein"/>
</dbReference>
<dbReference type="Pfam" id="PF12229">
    <property type="entry name" value="PG_binding_4"/>
    <property type="match status" value="1"/>
</dbReference>
<dbReference type="Pfam" id="PF07501">
    <property type="entry name" value="G5"/>
    <property type="match status" value="1"/>
</dbReference>
<reference evidence="4 5" key="1">
    <citation type="submission" date="2018-08" db="EMBL/GenBank/DDBJ databases">
        <title>A genome reference for cultivated species of the human gut microbiota.</title>
        <authorList>
            <person name="Zou Y."/>
            <person name="Xue W."/>
            <person name="Luo G."/>
        </authorList>
    </citation>
    <scope>NUCLEOTIDE SEQUENCE [LARGE SCALE GENOMIC DNA]</scope>
    <source>
        <strain evidence="4 5">AF22-12AC</strain>
    </source>
</reference>
<feature type="region of interest" description="Disordered" evidence="2">
    <location>
        <begin position="508"/>
        <end position="531"/>
    </location>
</feature>
<dbReference type="AlphaFoldDB" id="A0A395VAV6"/>
<dbReference type="InterPro" id="IPR022029">
    <property type="entry name" value="YoaR-like_PG-bd"/>
</dbReference>
<evidence type="ECO:0000256" key="1">
    <source>
        <dbReference type="ARBA" id="ARBA00022729"/>
    </source>
</evidence>
<accession>A0A395VAV6</accession>
<dbReference type="InterPro" id="IPR011098">
    <property type="entry name" value="G5_dom"/>
</dbReference>
<dbReference type="SMART" id="SM01208">
    <property type="entry name" value="G5"/>
    <property type="match status" value="1"/>
</dbReference>
<keyword evidence="1" id="KW-0732">Signal</keyword>
<dbReference type="PANTHER" id="PTHR35788">
    <property type="entry name" value="EXPORTED PROTEIN-RELATED"/>
    <property type="match status" value="1"/>
</dbReference>
<dbReference type="Pfam" id="PF04294">
    <property type="entry name" value="VanW"/>
    <property type="match status" value="1"/>
</dbReference>
<evidence type="ECO:0000313" key="5">
    <source>
        <dbReference type="Proteomes" id="UP000266172"/>
    </source>
</evidence>
<evidence type="ECO:0000313" key="4">
    <source>
        <dbReference type="EMBL" id="RGS39497.1"/>
    </source>
</evidence>